<evidence type="ECO:0000313" key="23">
    <source>
        <dbReference type="EMBL" id="PSS17454.1"/>
    </source>
</evidence>
<keyword evidence="17" id="KW-0325">Glycoprotein</keyword>
<evidence type="ECO:0000256" key="10">
    <source>
        <dbReference type="ARBA" id="ARBA00022737"/>
    </source>
</evidence>
<evidence type="ECO:0000256" key="20">
    <source>
        <dbReference type="PROSITE-ProRule" id="PRU10141"/>
    </source>
</evidence>
<keyword evidence="13 20" id="KW-0067">ATP-binding</keyword>
<reference evidence="23 24" key="1">
    <citation type="submission" date="2017-07" db="EMBL/GenBank/DDBJ databases">
        <title>An improved, manually edited Actinidia chinensis var. chinensis (kiwifruit) genome highlights the challenges associated with draft genomes and gene prediction in plants.</title>
        <authorList>
            <person name="Pilkington S."/>
            <person name="Crowhurst R."/>
            <person name="Hilario E."/>
            <person name="Nardozza S."/>
            <person name="Fraser L."/>
            <person name="Peng Y."/>
            <person name="Gunaseelan K."/>
            <person name="Simpson R."/>
            <person name="Tahir J."/>
            <person name="Deroles S."/>
            <person name="Templeton K."/>
            <person name="Luo Z."/>
            <person name="Davy M."/>
            <person name="Cheng C."/>
            <person name="Mcneilage M."/>
            <person name="Scaglione D."/>
            <person name="Liu Y."/>
            <person name="Zhang Q."/>
            <person name="Datson P."/>
            <person name="De Silva N."/>
            <person name="Gardiner S."/>
            <person name="Bassett H."/>
            <person name="Chagne D."/>
            <person name="Mccallum J."/>
            <person name="Dzierzon H."/>
            <person name="Deng C."/>
            <person name="Wang Y.-Y."/>
            <person name="Barron N."/>
            <person name="Manako K."/>
            <person name="Bowen J."/>
            <person name="Foster T."/>
            <person name="Erridge Z."/>
            <person name="Tiffin H."/>
            <person name="Waite C."/>
            <person name="Davies K."/>
            <person name="Grierson E."/>
            <person name="Laing W."/>
            <person name="Kirk R."/>
            <person name="Chen X."/>
            <person name="Wood M."/>
            <person name="Montefiori M."/>
            <person name="Brummell D."/>
            <person name="Schwinn K."/>
            <person name="Catanach A."/>
            <person name="Fullerton C."/>
            <person name="Li D."/>
            <person name="Meiyalaghan S."/>
            <person name="Nieuwenhuizen N."/>
            <person name="Read N."/>
            <person name="Prakash R."/>
            <person name="Hunter D."/>
            <person name="Zhang H."/>
            <person name="Mckenzie M."/>
            <person name="Knabel M."/>
            <person name="Harris A."/>
            <person name="Allan A."/>
            <person name="Chen A."/>
            <person name="Janssen B."/>
            <person name="Plunkett B."/>
            <person name="Dwamena C."/>
            <person name="Voogd C."/>
            <person name="Leif D."/>
            <person name="Lafferty D."/>
            <person name="Souleyre E."/>
            <person name="Varkonyi-Gasic E."/>
            <person name="Gambi F."/>
            <person name="Hanley J."/>
            <person name="Yao J.-L."/>
            <person name="Cheung J."/>
            <person name="David K."/>
            <person name="Warren B."/>
            <person name="Marsh K."/>
            <person name="Snowden K."/>
            <person name="Lin-Wang K."/>
            <person name="Brian L."/>
            <person name="Martinez-Sanchez M."/>
            <person name="Wang M."/>
            <person name="Ileperuma N."/>
            <person name="Macnee N."/>
            <person name="Campin R."/>
            <person name="Mcatee P."/>
            <person name="Drummond R."/>
            <person name="Espley R."/>
            <person name="Ireland H."/>
            <person name="Wu R."/>
            <person name="Atkinson R."/>
            <person name="Karunairetnam S."/>
            <person name="Bulley S."/>
            <person name="Chunkath S."/>
            <person name="Hanley Z."/>
            <person name="Storey R."/>
            <person name="Thrimawithana A."/>
            <person name="Thomson S."/>
            <person name="David C."/>
            <person name="Testolin R."/>
        </authorList>
    </citation>
    <scope>NUCLEOTIDE SEQUENCE [LARGE SCALE GENOMIC DNA]</scope>
    <source>
        <strain evidence="24">cv. Red5</strain>
        <tissue evidence="23">Young leaf</tissue>
    </source>
</reference>
<comment type="catalytic activity">
    <reaction evidence="18">
        <text>L-threonyl-[protein] + ATP = O-phospho-L-threonyl-[protein] + ADP + H(+)</text>
        <dbReference type="Rhea" id="RHEA:46608"/>
        <dbReference type="Rhea" id="RHEA-COMP:11060"/>
        <dbReference type="Rhea" id="RHEA-COMP:11605"/>
        <dbReference type="ChEBI" id="CHEBI:15378"/>
        <dbReference type="ChEBI" id="CHEBI:30013"/>
        <dbReference type="ChEBI" id="CHEBI:30616"/>
        <dbReference type="ChEBI" id="CHEBI:61977"/>
        <dbReference type="ChEBI" id="CHEBI:456216"/>
        <dbReference type="EC" id="2.7.11.1"/>
    </reaction>
</comment>
<dbReference type="FunFam" id="3.80.10.10:FF:000416">
    <property type="entry name" value="Probable leucine-rich repeat receptor-like protein kinase At5g63930"/>
    <property type="match status" value="1"/>
</dbReference>
<evidence type="ECO:0000256" key="11">
    <source>
        <dbReference type="ARBA" id="ARBA00022741"/>
    </source>
</evidence>
<evidence type="ECO:0000256" key="14">
    <source>
        <dbReference type="ARBA" id="ARBA00022989"/>
    </source>
</evidence>
<keyword evidence="10" id="KW-0677">Repeat</keyword>
<evidence type="ECO:0000256" key="15">
    <source>
        <dbReference type="ARBA" id="ARBA00023136"/>
    </source>
</evidence>
<dbReference type="InterPro" id="IPR055414">
    <property type="entry name" value="LRR_R13L4/SHOC2-like"/>
</dbReference>
<keyword evidence="11 20" id="KW-0547">Nucleotide-binding</keyword>
<dbReference type="FunFam" id="3.80.10.10:FF:000400">
    <property type="entry name" value="Nuclear pore complex protein NUP107"/>
    <property type="match status" value="1"/>
</dbReference>
<dbReference type="InterPro" id="IPR017441">
    <property type="entry name" value="Protein_kinase_ATP_BS"/>
</dbReference>
<dbReference type="AlphaFoldDB" id="A0A2R6QYH7"/>
<evidence type="ECO:0000256" key="19">
    <source>
        <dbReference type="ARBA" id="ARBA00048679"/>
    </source>
</evidence>
<dbReference type="PROSITE" id="PS00107">
    <property type="entry name" value="PROTEIN_KINASE_ATP"/>
    <property type="match status" value="1"/>
</dbReference>
<dbReference type="OrthoDB" id="676979at2759"/>
<dbReference type="FunCoup" id="A0A2R6QYH7">
    <property type="interactions" value="727"/>
</dbReference>
<dbReference type="GO" id="GO:0009653">
    <property type="term" value="P:anatomical structure morphogenesis"/>
    <property type="evidence" value="ECO:0007669"/>
    <property type="project" value="UniProtKB-ARBA"/>
</dbReference>
<dbReference type="FunFam" id="3.80.10.10:FF:000719">
    <property type="entry name" value="MDIS1-interacting receptor like kinase 2 isoform A"/>
    <property type="match status" value="1"/>
</dbReference>
<feature type="transmembrane region" description="Helical" evidence="21">
    <location>
        <begin position="703"/>
        <end position="729"/>
    </location>
</feature>
<dbReference type="Pfam" id="PF23598">
    <property type="entry name" value="LRR_14"/>
    <property type="match status" value="2"/>
</dbReference>
<keyword evidence="24" id="KW-1185">Reference proteome</keyword>
<evidence type="ECO:0000256" key="8">
    <source>
        <dbReference type="ARBA" id="ARBA00022692"/>
    </source>
</evidence>
<dbReference type="OMA" id="EWTARIN"/>
<dbReference type="Pfam" id="PF13855">
    <property type="entry name" value="LRR_8"/>
    <property type="match status" value="1"/>
</dbReference>
<comment type="catalytic activity">
    <reaction evidence="19">
        <text>L-seryl-[protein] + ATP = O-phospho-L-seryl-[protein] + ADP + H(+)</text>
        <dbReference type="Rhea" id="RHEA:17989"/>
        <dbReference type="Rhea" id="RHEA-COMP:9863"/>
        <dbReference type="Rhea" id="RHEA-COMP:11604"/>
        <dbReference type="ChEBI" id="CHEBI:15378"/>
        <dbReference type="ChEBI" id="CHEBI:29999"/>
        <dbReference type="ChEBI" id="CHEBI:30616"/>
        <dbReference type="ChEBI" id="CHEBI:83421"/>
        <dbReference type="ChEBI" id="CHEBI:456216"/>
        <dbReference type="EC" id="2.7.11.1"/>
    </reaction>
</comment>
<dbReference type="SUPFAM" id="SSF52058">
    <property type="entry name" value="L domain-like"/>
    <property type="match status" value="1"/>
</dbReference>
<dbReference type="FunFam" id="1.10.510.10:FF:000445">
    <property type="entry name" value="MDIS1-interacting receptor like kinase 2"/>
    <property type="match status" value="1"/>
</dbReference>
<dbReference type="Gene3D" id="3.80.10.10">
    <property type="entry name" value="Ribonuclease Inhibitor"/>
    <property type="match status" value="4"/>
</dbReference>
<evidence type="ECO:0000256" key="5">
    <source>
        <dbReference type="ARBA" id="ARBA00022553"/>
    </source>
</evidence>
<dbReference type="STRING" id="1590841.A0A2R6QYH7"/>
<feature type="binding site" evidence="20">
    <location>
        <position position="798"/>
    </location>
    <ligand>
        <name>ATP</name>
        <dbReference type="ChEBI" id="CHEBI:30616"/>
    </ligand>
</feature>
<evidence type="ECO:0000256" key="17">
    <source>
        <dbReference type="ARBA" id="ARBA00023180"/>
    </source>
</evidence>
<dbReference type="PRINTS" id="PR00019">
    <property type="entry name" value="LEURICHRPT"/>
</dbReference>
<dbReference type="GO" id="GO:0005524">
    <property type="term" value="F:ATP binding"/>
    <property type="evidence" value="ECO:0007669"/>
    <property type="project" value="UniProtKB-UniRule"/>
</dbReference>
<evidence type="ECO:0000256" key="16">
    <source>
        <dbReference type="ARBA" id="ARBA00023170"/>
    </source>
</evidence>
<dbReference type="InterPro" id="IPR013210">
    <property type="entry name" value="LRR_N_plant-typ"/>
</dbReference>
<dbReference type="GO" id="GO:0006952">
    <property type="term" value="P:defense response"/>
    <property type="evidence" value="ECO:0007669"/>
    <property type="project" value="UniProtKB-ARBA"/>
</dbReference>
<evidence type="ECO:0000256" key="2">
    <source>
        <dbReference type="ARBA" id="ARBA00012513"/>
    </source>
</evidence>
<keyword evidence="12 23" id="KW-0418">Kinase</keyword>
<dbReference type="InterPro" id="IPR008266">
    <property type="entry name" value="Tyr_kinase_AS"/>
</dbReference>
<organism evidence="23 24">
    <name type="scientific">Actinidia chinensis var. chinensis</name>
    <name type="common">Chinese soft-hair kiwi</name>
    <dbReference type="NCBI Taxonomy" id="1590841"/>
    <lineage>
        <taxon>Eukaryota</taxon>
        <taxon>Viridiplantae</taxon>
        <taxon>Streptophyta</taxon>
        <taxon>Embryophyta</taxon>
        <taxon>Tracheophyta</taxon>
        <taxon>Spermatophyta</taxon>
        <taxon>Magnoliopsida</taxon>
        <taxon>eudicotyledons</taxon>
        <taxon>Gunneridae</taxon>
        <taxon>Pentapetalae</taxon>
        <taxon>asterids</taxon>
        <taxon>Ericales</taxon>
        <taxon>Actinidiaceae</taxon>
        <taxon>Actinidia</taxon>
    </lineage>
</organism>
<dbReference type="Pfam" id="PF00069">
    <property type="entry name" value="Pkinase"/>
    <property type="match status" value="1"/>
</dbReference>
<evidence type="ECO:0000256" key="12">
    <source>
        <dbReference type="ARBA" id="ARBA00022777"/>
    </source>
</evidence>
<evidence type="ECO:0000256" key="13">
    <source>
        <dbReference type="ARBA" id="ARBA00022840"/>
    </source>
</evidence>
<dbReference type="GO" id="GO:0005886">
    <property type="term" value="C:plasma membrane"/>
    <property type="evidence" value="ECO:0007669"/>
    <property type="project" value="UniProtKB-SubCell"/>
</dbReference>
<comment type="caution">
    <text evidence="23">The sequence shown here is derived from an EMBL/GenBank/DDBJ whole genome shotgun (WGS) entry which is preliminary data.</text>
</comment>
<keyword evidence="6" id="KW-0433">Leucine-rich repeat</keyword>
<keyword evidence="9" id="KW-0732">Signal</keyword>
<keyword evidence="7" id="KW-0808">Transferase</keyword>
<dbReference type="InterPro" id="IPR000719">
    <property type="entry name" value="Prot_kinase_dom"/>
</dbReference>
<evidence type="ECO:0000256" key="7">
    <source>
        <dbReference type="ARBA" id="ARBA00022679"/>
    </source>
</evidence>
<evidence type="ECO:0000259" key="22">
    <source>
        <dbReference type="PROSITE" id="PS50011"/>
    </source>
</evidence>
<evidence type="ECO:0000256" key="18">
    <source>
        <dbReference type="ARBA" id="ARBA00047899"/>
    </source>
</evidence>
<keyword evidence="3" id="KW-1003">Cell membrane</keyword>
<dbReference type="SMART" id="SM00369">
    <property type="entry name" value="LRR_TYP"/>
    <property type="match status" value="12"/>
</dbReference>
<dbReference type="InterPro" id="IPR032675">
    <property type="entry name" value="LRR_dom_sf"/>
</dbReference>
<dbReference type="PROSITE" id="PS50011">
    <property type="entry name" value="PROTEIN_KINASE_DOM"/>
    <property type="match status" value="1"/>
</dbReference>
<keyword evidence="14 21" id="KW-1133">Transmembrane helix</keyword>
<dbReference type="GO" id="GO:0099402">
    <property type="term" value="P:plant organ development"/>
    <property type="evidence" value="ECO:0007669"/>
    <property type="project" value="UniProtKB-ARBA"/>
</dbReference>
<dbReference type="GO" id="GO:0051707">
    <property type="term" value="P:response to other organism"/>
    <property type="evidence" value="ECO:0007669"/>
    <property type="project" value="UniProtKB-ARBA"/>
</dbReference>
<protein>
    <recommendedName>
        <fullName evidence="2">non-specific serine/threonine protein kinase</fullName>
        <ecNumber evidence="2">2.7.11.1</ecNumber>
    </recommendedName>
</protein>
<dbReference type="Pfam" id="PF08263">
    <property type="entry name" value="LRRNT_2"/>
    <property type="match status" value="1"/>
</dbReference>
<dbReference type="Pfam" id="PF00560">
    <property type="entry name" value="LRR_1"/>
    <property type="match status" value="4"/>
</dbReference>
<feature type="domain" description="Protein kinase" evidence="22">
    <location>
        <begin position="769"/>
        <end position="1050"/>
    </location>
</feature>
<proteinExistence type="predicted"/>
<accession>A0A2R6QYH7</accession>
<keyword evidence="15 21" id="KW-0472">Membrane</keyword>
<dbReference type="PROSITE" id="PS51450">
    <property type="entry name" value="LRR"/>
    <property type="match status" value="1"/>
</dbReference>
<dbReference type="Proteomes" id="UP000241394">
    <property type="component" value="Chromosome LG11"/>
</dbReference>
<dbReference type="EMBL" id="NKQK01000011">
    <property type="protein sequence ID" value="PSS17454.1"/>
    <property type="molecule type" value="Genomic_DNA"/>
</dbReference>
<evidence type="ECO:0000256" key="1">
    <source>
        <dbReference type="ARBA" id="ARBA00004251"/>
    </source>
</evidence>
<dbReference type="InterPro" id="IPR011009">
    <property type="entry name" value="Kinase-like_dom_sf"/>
</dbReference>
<evidence type="ECO:0000256" key="4">
    <source>
        <dbReference type="ARBA" id="ARBA00022527"/>
    </source>
</evidence>
<gene>
    <name evidence="23" type="ORF">CEY00_Acc12240</name>
</gene>
<evidence type="ECO:0000256" key="21">
    <source>
        <dbReference type="SAM" id="Phobius"/>
    </source>
</evidence>
<dbReference type="InterPro" id="IPR051716">
    <property type="entry name" value="Plant_RL_S/T_kinase"/>
</dbReference>
<dbReference type="PANTHER" id="PTHR48053:SF168">
    <property type="entry name" value="LRR RECEPTOR-LIKE KINASE FAMILY PROTEIN"/>
    <property type="match status" value="1"/>
</dbReference>
<dbReference type="InParanoid" id="A0A2R6QYH7"/>
<dbReference type="EC" id="2.7.11.1" evidence="2"/>
<dbReference type="PROSITE" id="PS00109">
    <property type="entry name" value="PROTEIN_KINASE_TYR"/>
    <property type="match status" value="1"/>
</dbReference>
<evidence type="ECO:0000256" key="9">
    <source>
        <dbReference type="ARBA" id="ARBA00022729"/>
    </source>
</evidence>
<keyword evidence="4" id="KW-0723">Serine/threonine-protein kinase</keyword>
<dbReference type="Gene3D" id="3.30.200.20">
    <property type="entry name" value="Phosphorylase Kinase, domain 1"/>
    <property type="match status" value="1"/>
</dbReference>
<reference evidence="24" key="2">
    <citation type="journal article" date="2018" name="BMC Genomics">
        <title>A manually annotated Actinidia chinensis var. chinensis (kiwifruit) genome highlights the challenges associated with draft genomes and gene prediction in plants.</title>
        <authorList>
            <person name="Pilkington S.M."/>
            <person name="Crowhurst R."/>
            <person name="Hilario E."/>
            <person name="Nardozza S."/>
            <person name="Fraser L."/>
            <person name="Peng Y."/>
            <person name="Gunaseelan K."/>
            <person name="Simpson R."/>
            <person name="Tahir J."/>
            <person name="Deroles S.C."/>
            <person name="Templeton K."/>
            <person name="Luo Z."/>
            <person name="Davy M."/>
            <person name="Cheng C."/>
            <person name="McNeilage M."/>
            <person name="Scaglione D."/>
            <person name="Liu Y."/>
            <person name="Zhang Q."/>
            <person name="Datson P."/>
            <person name="De Silva N."/>
            <person name="Gardiner S.E."/>
            <person name="Bassett H."/>
            <person name="Chagne D."/>
            <person name="McCallum J."/>
            <person name="Dzierzon H."/>
            <person name="Deng C."/>
            <person name="Wang Y.Y."/>
            <person name="Barron L."/>
            <person name="Manako K."/>
            <person name="Bowen J."/>
            <person name="Foster T.M."/>
            <person name="Erridge Z.A."/>
            <person name="Tiffin H."/>
            <person name="Waite C.N."/>
            <person name="Davies K.M."/>
            <person name="Grierson E.P."/>
            <person name="Laing W.A."/>
            <person name="Kirk R."/>
            <person name="Chen X."/>
            <person name="Wood M."/>
            <person name="Montefiori M."/>
            <person name="Brummell D.A."/>
            <person name="Schwinn K.E."/>
            <person name="Catanach A."/>
            <person name="Fullerton C."/>
            <person name="Li D."/>
            <person name="Meiyalaghan S."/>
            <person name="Nieuwenhuizen N."/>
            <person name="Read N."/>
            <person name="Prakash R."/>
            <person name="Hunter D."/>
            <person name="Zhang H."/>
            <person name="McKenzie M."/>
            <person name="Knabel M."/>
            <person name="Harris A."/>
            <person name="Allan A.C."/>
            <person name="Gleave A."/>
            <person name="Chen A."/>
            <person name="Janssen B.J."/>
            <person name="Plunkett B."/>
            <person name="Ampomah-Dwamena C."/>
            <person name="Voogd C."/>
            <person name="Leif D."/>
            <person name="Lafferty D."/>
            <person name="Souleyre E.J.F."/>
            <person name="Varkonyi-Gasic E."/>
            <person name="Gambi F."/>
            <person name="Hanley J."/>
            <person name="Yao J.L."/>
            <person name="Cheung J."/>
            <person name="David K.M."/>
            <person name="Warren B."/>
            <person name="Marsh K."/>
            <person name="Snowden K.C."/>
            <person name="Lin-Wang K."/>
            <person name="Brian L."/>
            <person name="Martinez-Sanchez M."/>
            <person name="Wang M."/>
            <person name="Ileperuma N."/>
            <person name="Macnee N."/>
            <person name="Campin R."/>
            <person name="McAtee P."/>
            <person name="Drummond R.S.M."/>
            <person name="Espley R.V."/>
            <person name="Ireland H.S."/>
            <person name="Wu R."/>
            <person name="Atkinson R.G."/>
            <person name="Karunairetnam S."/>
            <person name="Bulley S."/>
            <person name="Chunkath S."/>
            <person name="Hanley Z."/>
            <person name="Storey R."/>
            <person name="Thrimawithana A.H."/>
            <person name="Thomson S."/>
            <person name="David C."/>
            <person name="Testolin R."/>
            <person name="Huang H."/>
            <person name="Hellens R.P."/>
            <person name="Schaffer R.J."/>
        </authorList>
    </citation>
    <scope>NUCLEOTIDE SEQUENCE [LARGE SCALE GENOMIC DNA]</scope>
    <source>
        <strain evidence="24">cv. Red5</strain>
    </source>
</reference>
<dbReference type="GO" id="GO:0004674">
    <property type="term" value="F:protein serine/threonine kinase activity"/>
    <property type="evidence" value="ECO:0007669"/>
    <property type="project" value="UniProtKB-KW"/>
</dbReference>
<dbReference type="FunFam" id="3.80.10.10:FF:000095">
    <property type="entry name" value="LRR receptor-like serine/threonine-protein kinase GSO1"/>
    <property type="match status" value="1"/>
</dbReference>
<keyword evidence="8 21" id="KW-0812">Transmembrane</keyword>
<evidence type="ECO:0000256" key="6">
    <source>
        <dbReference type="ARBA" id="ARBA00022614"/>
    </source>
</evidence>
<name>A0A2R6QYH7_ACTCC</name>
<keyword evidence="16 23" id="KW-0675">Receptor</keyword>
<dbReference type="InterPro" id="IPR003591">
    <property type="entry name" value="Leu-rich_rpt_typical-subtyp"/>
</dbReference>
<evidence type="ECO:0000313" key="24">
    <source>
        <dbReference type="Proteomes" id="UP000241394"/>
    </source>
</evidence>
<comment type="subcellular location">
    <subcellularLocation>
        <location evidence="1">Cell membrane</location>
        <topology evidence="1">Single-pass type I membrane protein</topology>
    </subcellularLocation>
</comment>
<sequence>MTSLAPKTLPKQFVSFQILFLFVIFLALVFSFDSTAFASLATRKDVGEGPEAVALFKWKVSLDKQSQYLLSSWVVGSNHCNWIGIGCNKAGKVTHINLESYGLRGTLSDLNFSSFPHLLRLEFFNNSLYGSIPSHIGSLGRLNYLSLRANRLSGIVPSEIGQLSNLNTLDMSNNQIGGSIPQEIGLLSSLNECALYSNNLIGSIPPSIVNLSNLTVLHLYDNKLSGSIPQEVGMLRSLIDLDLAENNLTGLIPASIGNLSSLTTLSLFYNCLSGSVPPEVGQLRSLIDLSFSGNSLTSSIPASIGNLSSLIALHLYVNQLSGSIPQELGLLRSLLTLNLSYNNLTGSIPASIGNLKLLWRLSLFNNQLTGLIPASLNNLTRLKYFQISENMLTGHLPENTCFSGLLLHLSAYDNNITGPIPKSLKNCRSLYRVRLEGNQFSGNISEDFGIYPNLSYIDLSHNNLYGELSQQWGMCHNLTSLKISNNNISGEIPHELVEATQLSVLDLSSNNIVGGIPEKFRSLVSLFDLRLNDNQLSGNIPLELGSLTDLQTLHLEANNLNGSIPRELGECLQLLNLNLSNNRFGKVIPSELGNLRGLETLDLSHNLLLGNIPPQIGALQRLETLNLSNNELSGEIPSTFGNMLSLTSIDISSNQLEGRLPDIRAFRKAPFEALKGNKGLCGNATGLKTCLLNGVSKKKGKKVVLLIVLPILGVLLLFLIGLGFFMVFLKKERNTKHDPRQLNNENLFSIWSYDGKMVYVNIIEVTENFSAKHCVGEGSYGTVYRASLLNGQVVAVKKLHASSDGWLDDLKGFTSEIRALTEIRHRNIVKLYGFCSHPRHSFLVYEFLDGGSLGKVLTTEDQVVEFDWIKRVNAVKGVANALSYMHHDSSPPIIHRDISSKNILFDSEYTAHISDYGTARFLMHDSSNWTSFAGTFGYAAPELAYTMAVNEKCDVYSFGVLILEVIMGKHPGDLISSLSSSSSFSLSLSTTQGILLKDVLDPRLPPPRNQVAEQLVGVAKIAFACLQSNPLSRPTMHQVAMKLSDRRPFLQNQFNTITLRTLASLDNKIF</sequence>
<keyword evidence="5" id="KW-0597">Phosphoprotein</keyword>
<dbReference type="PANTHER" id="PTHR48053">
    <property type="entry name" value="LEUCINE RICH REPEAT FAMILY PROTEIN, EXPRESSED"/>
    <property type="match status" value="1"/>
</dbReference>
<dbReference type="Gramene" id="PSS17454">
    <property type="protein sequence ID" value="PSS17454"/>
    <property type="gene ID" value="CEY00_Acc12240"/>
</dbReference>
<dbReference type="Gene3D" id="1.10.510.10">
    <property type="entry name" value="Transferase(Phosphotransferase) domain 1"/>
    <property type="match status" value="1"/>
</dbReference>
<dbReference type="SUPFAM" id="SSF52047">
    <property type="entry name" value="RNI-like"/>
    <property type="match status" value="1"/>
</dbReference>
<dbReference type="FunFam" id="3.30.200.20:FF:000309">
    <property type="entry name" value="Leucine-rich repeat receptor protein kinase MSP1"/>
    <property type="match status" value="1"/>
</dbReference>
<dbReference type="InterPro" id="IPR001611">
    <property type="entry name" value="Leu-rich_rpt"/>
</dbReference>
<evidence type="ECO:0000256" key="3">
    <source>
        <dbReference type="ARBA" id="ARBA00022475"/>
    </source>
</evidence>
<dbReference type="SUPFAM" id="SSF56112">
    <property type="entry name" value="Protein kinase-like (PK-like)"/>
    <property type="match status" value="1"/>
</dbReference>